<dbReference type="Proteomes" id="UP001153332">
    <property type="component" value="Unassembled WGS sequence"/>
</dbReference>
<gene>
    <name evidence="1" type="ORF">O1611_g1965</name>
</gene>
<evidence type="ECO:0000313" key="2">
    <source>
        <dbReference type="Proteomes" id="UP001153332"/>
    </source>
</evidence>
<proteinExistence type="predicted"/>
<evidence type="ECO:0000313" key="1">
    <source>
        <dbReference type="EMBL" id="KAJ8131661.1"/>
    </source>
</evidence>
<dbReference type="EMBL" id="JAPUUL010000250">
    <property type="protein sequence ID" value="KAJ8131661.1"/>
    <property type="molecule type" value="Genomic_DNA"/>
</dbReference>
<protein>
    <submittedName>
        <fullName evidence="1">Uncharacterized protein</fullName>
    </submittedName>
</protein>
<accession>A0ACC2JVX6</accession>
<name>A0ACC2JVX6_9PEZI</name>
<keyword evidence="2" id="KW-1185">Reference proteome</keyword>
<sequence>MPQLRAATLTDVPQIADVIIAAMPFSSQWDYRFPHRHWLVYVVEPSPSEDAESVGVTEPGEGNTLQENNTPCEKKPATIVAVAVWDISYINKRKNGPSYEPFSPSAYVAKHGGSTRRDCNPAHHRAFQDTARQAKQLLLGYGDDQIHLQILATHPDHWRYGYGTMLCEWGLQVASEEALVVSLAASKTGKYLYEHLGFKNSGTVTGREPGEEETVSSTVFVYNPKEHNNVSGGNHSA</sequence>
<organism evidence="1 2">
    <name type="scientific">Lasiodiplodia mahajangana</name>
    <dbReference type="NCBI Taxonomy" id="1108764"/>
    <lineage>
        <taxon>Eukaryota</taxon>
        <taxon>Fungi</taxon>
        <taxon>Dikarya</taxon>
        <taxon>Ascomycota</taxon>
        <taxon>Pezizomycotina</taxon>
        <taxon>Dothideomycetes</taxon>
        <taxon>Dothideomycetes incertae sedis</taxon>
        <taxon>Botryosphaeriales</taxon>
        <taxon>Botryosphaeriaceae</taxon>
        <taxon>Lasiodiplodia</taxon>
    </lineage>
</organism>
<comment type="caution">
    <text evidence="1">The sequence shown here is derived from an EMBL/GenBank/DDBJ whole genome shotgun (WGS) entry which is preliminary data.</text>
</comment>
<reference evidence="1" key="1">
    <citation type="submission" date="2022-12" db="EMBL/GenBank/DDBJ databases">
        <title>Genome Sequence of Lasiodiplodia mahajangana.</title>
        <authorList>
            <person name="Buettner E."/>
        </authorList>
    </citation>
    <scope>NUCLEOTIDE SEQUENCE</scope>
    <source>
        <strain evidence="1">VT137</strain>
    </source>
</reference>